<organism evidence="2 3">
    <name type="scientific">Streptodolium elevatio</name>
    <dbReference type="NCBI Taxonomy" id="3157996"/>
    <lineage>
        <taxon>Bacteria</taxon>
        <taxon>Bacillati</taxon>
        <taxon>Actinomycetota</taxon>
        <taxon>Actinomycetes</taxon>
        <taxon>Kitasatosporales</taxon>
        <taxon>Streptomycetaceae</taxon>
        <taxon>Streptodolium</taxon>
    </lineage>
</organism>
<dbReference type="SUPFAM" id="SSF56059">
    <property type="entry name" value="Glutathione synthetase ATP-binding domain-like"/>
    <property type="match status" value="1"/>
</dbReference>
<dbReference type="InterPro" id="IPR048936">
    <property type="entry name" value="MvdD-like_ATPgrasp"/>
</dbReference>
<evidence type="ECO:0000313" key="2">
    <source>
        <dbReference type="EMBL" id="MEU8139702.1"/>
    </source>
</evidence>
<evidence type="ECO:0000259" key="1">
    <source>
        <dbReference type="Pfam" id="PF21068"/>
    </source>
</evidence>
<reference evidence="2 3" key="1">
    <citation type="submission" date="2024-06" db="EMBL/GenBank/DDBJ databases">
        <title>The Natural Products Discovery Center: Release of the First 8490 Sequenced Strains for Exploring Actinobacteria Biosynthetic Diversity.</title>
        <authorList>
            <person name="Kalkreuter E."/>
            <person name="Kautsar S.A."/>
            <person name="Yang D."/>
            <person name="Bader C.D."/>
            <person name="Teijaro C.N."/>
            <person name="Fluegel L."/>
            <person name="Davis C.M."/>
            <person name="Simpson J.R."/>
            <person name="Lauterbach L."/>
            <person name="Steele A.D."/>
            <person name="Gui C."/>
            <person name="Meng S."/>
            <person name="Li G."/>
            <person name="Viehrig K."/>
            <person name="Ye F."/>
            <person name="Su P."/>
            <person name="Kiefer A.F."/>
            <person name="Nichols A."/>
            <person name="Cepeda A.J."/>
            <person name="Yan W."/>
            <person name="Fan B."/>
            <person name="Jiang Y."/>
            <person name="Adhikari A."/>
            <person name="Zheng C.-J."/>
            <person name="Schuster L."/>
            <person name="Cowan T.M."/>
            <person name="Smanski M.J."/>
            <person name="Chevrette M.G."/>
            <person name="De Carvalho L.P.S."/>
            <person name="Shen B."/>
        </authorList>
    </citation>
    <scope>NUCLEOTIDE SEQUENCE [LARGE SCALE GENOMIC DNA]</scope>
    <source>
        <strain evidence="2 3">NPDC048946</strain>
    </source>
</reference>
<dbReference type="Proteomes" id="UP001551482">
    <property type="component" value="Unassembled WGS sequence"/>
</dbReference>
<keyword evidence="3" id="KW-1185">Reference proteome</keyword>
<sequence length="319" mass="34564">MPDRPRILVATGPVDATADLVIDELNRRRVRLARVDTGAFPDSVTLSARVGADGWTGEIASGSRAVRLEGLRAVYWRRPSAYPAEVAAPGPPRAFASREARAGMGGVLYSLPHVTWMNHPHAIIACTKPTQLAAFVRAGLAVPDTWIGNVPERHGAFCAEGPTVSKTLGPITYDGPDGYRVLYASRVPPEHYGDPRARATANLLQREVAEKVAEYRVAVVGERLFISELHACGPYLDIRAVNADNVVYKSGTLPDVVQEAIRTVTRGFGLLFAAWDLLRDEEGTVWALELNPAGQWAFTPDSDEICNAIADHLEEAAHA</sequence>
<name>A0ABV3DWR9_9ACTN</name>
<evidence type="ECO:0000313" key="3">
    <source>
        <dbReference type="Proteomes" id="UP001551482"/>
    </source>
</evidence>
<proteinExistence type="predicted"/>
<dbReference type="EMBL" id="JBEZFP010000193">
    <property type="protein sequence ID" value="MEU8139702.1"/>
    <property type="molecule type" value="Genomic_DNA"/>
</dbReference>
<gene>
    <name evidence="2" type="ORF">AB0C36_40195</name>
</gene>
<dbReference type="Gene3D" id="3.30.470.20">
    <property type="entry name" value="ATP-grasp fold, B domain"/>
    <property type="match status" value="1"/>
</dbReference>
<dbReference type="RefSeq" id="WP_358363966.1">
    <property type="nucleotide sequence ID" value="NZ_JBEZFP010000193.1"/>
</dbReference>
<comment type="caution">
    <text evidence="2">The sequence shown here is derived from an EMBL/GenBank/DDBJ whole genome shotgun (WGS) entry which is preliminary data.</text>
</comment>
<protein>
    <submittedName>
        <fullName evidence="2">MvdC/MvdD family ATP grasp protein</fullName>
    </submittedName>
</protein>
<dbReference type="Pfam" id="PF21068">
    <property type="entry name" value="ATPgraspMvdD"/>
    <property type="match status" value="1"/>
</dbReference>
<accession>A0ABV3DWR9</accession>
<feature type="domain" description="MvdD-like pre-ATP grasp" evidence="1">
    <location>
        <begin position="16"/>
        <end position="122"/>
    </location>
</feature>